<sequence length="395" mass="46303">MTREKKSSKESIKEYVIMVARVLLILEMMLYTCVATPLSQDKSQERPLSMIDESGTSSTDQENSVVHENRQFDDRGSKEAEEKAGTTIPFEQLNDVINTRGTHAPLEMYAPDEHKSSAFIKEEKEVMYDTMNKAQKIEDMLRKVCTKERKTLKAMKKRAQENYSLFLTSSKELTTAREKSDEFKKECTLASDKEDDIYREIENRSIDCNTTTFQILSSECKKYVIEKHRILLLYAKINELKQYQRRREVICKKVFMYGIEPENNMNILIEDSFYYYSNKVDIEIELGIELEYNLKILAEINNIQSMLLYPLLKSEENKDLKNNKKELIELHNTLFKYMQKEIGGLTKLYEAQKDVILKAKKLFSMYKAYNAANCECKTQEKVLDTVERILHNLEE</sequence>
<feature type="compositionally biased region" description="Basic and acidic residues" evidence="1">
    <location>
        <begin position="65"/>
        <end position="84"/>
    </location>
</feature>
<comment type="caution">
    <text evidence="3">The sequence shown here is derived from an EMBL/GenBank/DDBJ whole genome shotgun (WGS) entry which is preliminary data.</text>
</comment>
<dbReference type="Proteomes" id="UP000054524">
    <property type="component" value="Unassembled WGS sequence"/>
</dbReference>
<evidence type="ECO:0000256" key="1">
    <source>
        <dbReference type="SAM" id="MobiDB-lite"/>
    </source>
</evidence>
<dbReference type="HOGENOM" id="CLU_047738_0_0_1"/>
<keyword evidence="2" id="KW-0472">Membrane</keyword>
<evidence type="ECO:0000313" key="4">
    <source>
        <dbReference type="Proteomes" id="UP000054524"/>
    </source>
</evidence>
<accession>A0A086IYX3</accession>
<keyword evidence="4" id="KW-1185">Reference proteome</keyword>
<gene>
    <name evidence="3" type="ORF">NESG_02466</name>
</gene>
<organism evidence="3 4">
    <name type="scientific">Nematocida ausubeli (strain ATCC PRA-371 / ERTm2)</name>
    <name type="common">Nematode killer fungus</name>
    <dbReference type="NCBI Taxonomy" id="1913371"/>
    <lineage>
        <taxon>Eukaryota</taxon>
        <taxon>Fungi</taxon>
        <taxon>Fungi incertae sedis</taxon>
        <taxon>Microsporidia</taxon>
        <taxon>Nematocida</taxon>
    </lineage>
</organism>
<dbReference type="GeneID" id="77677439"/>
<evidence type="ECO:0000313" key="3">
    <source>
        <dbReference type="EMBL" id="KFG25091.1"/>
    </source>
</evidence>
<dbReference type="EMBL" id="AKIJ01000009">
    <property type="protein sequence ID" value="KFG25091.1"/>
    <property type="molecule type" value="Genomic_DNA"/>
</dbReference>
<evidence type="ECO:0000256" key="2">
    <source>
        <dbReference type="SAM" id="Phobius"/>
    </source>
</evidence>
<feature type="compositionally biased region" description="Polar residues" evidence="1">
    <location>
        <begin position="54"/>
        <end position="64"/>
    </location>
</feature>
<dbReference type="RefSeq" id="XP_052903646.1">
    <property type="nucleotide sequence ID" value="XM_053050070.1"/>
</dbReference>
<dbReference type="AlphaFoldDB" id="A0A086IYX3"/>
<reference evidence="3 4" key="1">
    <citation type="journal article" date="2014" name="Genome Announc.">
        <title>Genome Sequence of the Microsporidian Species Nematocida sp1 Strain ERTm6 (ATCC PRA-372).</title>
        <authorList>
            <person name="Bakowski M.A."/>
            <person name="Priest M."/>
            <person name="Young S."/>
            <person name="Cuomo C.A."/>
            <person name="Troemel E.R."/>
        </authorList>
    </citation>
    <scope>NUCLEOTIDE SEQUENCE [LARGE SCALE GENOMIC DNA]</scope>
    <source>
        <strain evidence="3 4">ERTm6</strain>
    </source>
</reference>
<proteinExistence type="predicted"/>
<keyword evidence="2" id="KW-0812">Transmembrane</keyword>
<keyword evidence="2" id="KW-1133">Transmembrane helix</keyword>
<protein>
    <submittedName>
        <fullName evidence="3">Uncharacterized protein</fullName>
    </submittedName>
</protein>
<feature type="transmembrane region" description="Helical" evidence="2">
    <location>
        <begin position="12"/>
        <end position="31"/>
    </location>
</feature>
<feature type="region of interest" description="Disordered" evidence="1">
    <location>
        <begin position="41"/>
        <end position="84"/>
    </location>
</feature>
<name>A0A086IYX3_NEMA1</name>